<proteinExistence type="predicted"/>
<evidence type="ECO:0008006" key="2">
    <source>
        <dbReference type="Google" id="ProtNLM"/>
    </source>
</evidence>
<gene>
    <name evidence="1" type="ORF">METZ01_LOCUS70266</name>
</gene>
<dbReference type="InterPro" id="IPR029063">
    <property type="entry name" value="SAM-dependent_MTases_sf"/>
</dbReference>
<protein>
    <recommendedName>
        <fullName evidence="2">Methyltransferase</fullName>
    </recommendedName>
</protein>
<accession>A0A381TMX0</accession>
<dbReference type="Gene3D" id="3.40.50.150">
    <property type="entry name" value="Vaccinia Virus protein VP39"/>
    <property type="match status" value="1"/>
</dbReference>
<dbReference type="Pfam" id="PF13578">
    <property type="entry name" value="Methyltransf_24"/>
    <property type="match status" value="1"/>
</dbReference>
<dbReference type="SUPFAM" id="SSF53335">
    <property type="entry name" value="S-adenosyl-L-methionine-dependent methyltransferases"/>
    <property type="match status" value="1"/>
</dbReference>
<dbReference type="AlphaFoldDB" id="A0A381TMX0"/>
<organism evidence="1">
    <name type="scientific">marine metagenome</name>
    <dbReference type="NCBI Taxonomy" id="408172"/>
    <lineage>
        <taxon>unclassified sequences</taxon>
        <taxon>metagenomes</taxon>
        <taxon>ecological metagenomes</taxon>
    </lineage>
</organism>
<sequence>MPGLTCEIGVRAGGSSYKIMREKQRCDDKSIHIGIDPFGNILWTTEGDKKIRLDYNNKMKRKMLRDMYAWCCENELEFLYFPLEDTEFFKRYSDGVPIYDEEKRIENQYKLVFFDGPHQYEPVKVEVDFFIDKIPSGGVMVFDDWEWYDHSKIQTMLLNRGYSTVDVEINKGPGASGTISYIKK</sequence>
<evidence type="ECO:0000313" key="1">
    <source>
        <dbReference type="EMBL" id="SVA17412.1"/>
    </source>
</evidence>
<dbReference type="EMBL" id="UINC01004866">
    <property type="protein sequence ID" value="SVA17412.1"/>
    <property type="molecule type" value="Genomic_DNA"/>
</dbReference>
<reference evidence="1" key="1">
    <citation type="submission" date="2018-05" db="EMBL/GenBank/DDBJ databases">
        <authorList>
            <person name="Lanie J.A."/>
            <person name="Ng W.-L."/>
            <person name="Kazmierczak K.M."/>
            <person name="Andrzejewski T.M."/>
            <person name="Davidsen T.M."/>
            <person name="Wayne K.J."/>
            <person name="Tettelin H."/>
            <person name="Glass J.I."/>
            <person name="Rusch D."/>
            <person name="Podicherti R."/>
            <person name="Tsui H.-C.T."/>
            <person name="Winkler M.E."/>
        </authorList>
    </citation>
    <scope>NUCLEOTIDE SEQUENCE</scope>
</reference>
<name>A0A381TMX0_9ZZZZ</name>